<dbReference type="EMBL" id="BMYT01000006">
    <property type="protein sequence ID" value="GGX22540.1"/>
    <property type="molecule type" value="Genomic_DNA"/>
</dbReference>
<evidence type="ECO:0000313" key="1">
    <source>
        <dbReference type="EMBL" id="GGX22540.1"/>
    </source>
</evidence>
<dbReference type="Proteomes" id="UP000620127">
    <property type="component" value="Unassembled WGS sequence"/>
</dbReference>
<accession>A0ABQ2XM80</accession>
<keyword evidence="2" id="KW-1185">Reference proteome</keyword>
<reference evidence="2" key="1">
    <citation type="journal article" date="2019" name="Int. J. Syst. Evol. Microbiol.">
        <title>The Global Catalogue of Microorganisms (GCM) 10K type strain sequencing project: providing services to taxonomists for standard genome sequencing and annotation.</title>
        <authorList>
            <consortium name="The Broad Institute Genomics Platform"/>
            <consortium name="The Broad Institute Genome Sequencing Center for Infectious Disease"/>
            <person name="Wu L."/>
            <person name="Ma J."/>
        </authorList>
    </citation>
    <scope>NUCLEOTIDE SEQUENCE [LARGE SCALE GENOMIC DNA]</scope>
    <source>
        <strain evidence="2">KCTC 23916</strain>
    </source>
</reference>
<evidence type="ECO:0000313" key="2">
    <source>
        <dbReference type="Proteomes" id="UP000620127"/>
    </source>
</evidence>
<name>A0ABQ2XM80_9BURK</name>
<sequence>MNSFIETPCLHVLNHFAQQHGEAGVKQLGSNANVHVVSDHLLSNYIEKQPFYCTNTVR</sequence>
<comment type="caution">
    <text evidence="1">The sequence shown here is derived from an EMBL/GenBank/DDBJ whole genome shotgun (WGS) entry which is preliminary data.</text>
</comment>
<protein>
    <submittedName>
        <fullName evidence="1">Uncharacterized protein</fullName>
    </submittedName>
</protein>
<organism evidence="1 2">
    <name type="scientific">Undibacterium macrobrachii</name>
    <dbReference type="NCBI Taxonomy" id="1119058"/>
    <lineage>
        <taxon>Bacteria</taxon>
        <taxon>Pseudomonadati</taxon>
        <taxon>Pseudomonadota</taxon>
        <taxon>Betaproteobacteria</taxon>
        <taxon>Burkholderiales</taxon>
        <taxon>Oxalobacteraceae</taxon>
        <taxon>Undibacterium</taxon>
    </lineage>
</organism>
<proteinExistence type="predicted"/>
<gene>
    <name evidence="1" type="ORF">GCM10011282_30720</name>
</gene>